<dbReference type="InterPro" id="IPR052531">
    <property type="entry name" value="CarD-like_regulator"/>
</dbReference>
<evidence type="ECO:0000313" key="3">
    <source>
        <dbReference type="Proteomes" id="UP001316189"/>
    </source>
</evidence>
<sequence>MQLFEGQTVIHPHHGPATITQMVDRIIKGTSRRYVQLQVHSTNLSVAVPLDSAEEVGLRPVYAESQAHELLRILQEPSGEQESNWSRRFKANQEKLRVGELSMTAEVVRDLTRRQEERGLSAGEKEMLNNARQPVLAELALSLSLSDDVVDKIVEAAVLGTESEDLAATLA</sequence>
<dbReference type="InterPro" id="IPR003711">
    <property type="entry name" value="CarD-like/TRCF_RID"/>
</dbReference>
<dbReference type="SUPFAM" id="SSF141259">
    <property type="entry name" value="CarD-like"/>
    <property type="match status" value="1"/>
</dbReference>
<evidence type="ECO:0000313" key="2">
    <source>
        <dbReference type="EMBL" id="UUI74658.1"/>
    </source>
</evidence>
<dbReference type="PANTHER" id="PTHR38447:SF1">
    <property type="entry name" value="RNA POLYMERASE-BINDING TRANSCRIPTION FACTOR CARD"/>
    <property type="match status" value="1"/>
</dbReference>
<dbReference type="Pfam" id="PF21095">
    <property type="entry name" value="CarD_C"/>
    <property type="match status" value="1"/>
</dbReference>
<name>A0ABY5KY84_9CELL</name>
<proteinExistence type="predicted"/>
<reference evidence="2 3" key="1">
    <citation type="submission" date="2022-07" db="EMBL/GenBank/DDBJ databases">
        <title>Novel species in genus cellulomonas.</title>
        <authorList>
            <person name="Ye L."/>
        </authorList>
    </citation>
    <scope>NUCLEOTIDE SEQUENCE [LARGE SCALE GENOMIC DNA]</scope>
    <source>
        <strain evidence="3">zg-Y338</strain>
    </source>
</reference>
<dbReference type="InterPro" id="IPR048792">
    <property type="entry name" value="CarD_C"/>
</dbReference>
<dbReference type="InterPro" id="IPR042215">
    <property type="entry name" value="CarD-like_C"/>
</dbReference>
<dbReference type="Gene3D" id="1.20.58.1290">
    <property type="entry name" value="CarD-like, C-terminal domain"/>
    <property type="match status" value="1"/>
</dbReference>
<dbReference type="RefSeq" id="WP_227570484.1">
    <property type="nucleotide sequence ID" value="NZ_CP101988.1"/>
</dbReference>
<dbReference type="SMART" id="SM01058">
    <property type="entry name" value="CarD_TRCF"/>
    <property type="match status" value="1"/>
</dbReference>
<accession>A0ABY5KY84</accession>
<protein>
    <recommendedName>
        <fullName evidence="1">CarD-like/TRCF RNAP-interacting domain-containing protein</fullName>
    </recommendedName>
</protein>
<gene>
    <name evidence="2" type="ORF">NP064_12795</name>
</gene>
<dbReference type="Gene3D" id="2.40.10.170">
    <property type="match status" value="1"/>
</dbReference>
<dbReference type="Pfam" id="PF02559">
    <property type="entry name" value="CarD_TRCF_RID"/>
    <property type="match status" value="1"/>
</dbReference>
<dbReference type="InterPro" id="IPR036101">
    <property type="entry name" value="CarD-like/TRCF_RID_sf"/>
</dbReference>
<keyword evidence="3" id="KW-1185">Reference proteome</keyword>
<feature type="domain" description="CarD-like/TRCF RNAP-interacting" evidence="1">
    <location>
        <begin position="2"/>
        <end position="112"/>
    </location>
</feature>
<dbReference type="Proteomes" id="UP001316189">
    <property type="component" value="Chromosome"/>
</dbReference>
<evidence type="ECO:0000259" key="1">
    <source>
        <dbReference type="SMART" id="SM01058"/>
    </source>
</evidence>
<dbReference type="PANTHER" id="PTHR38447">
    <property type="entry name" value="TRANSCRIPTION FACTOR YDEB-RELATED"/>
    <property type="match status" value="1"/>
</dbReference>
<organism evidence="2 3">
    <name type="scientific">Cellulomonas chengniuliangii</name>
    <dbReference type="NCBI Taxonomy" id="2968084"/>
    <lineage>
        <taxon>Bacteria</taxon>
        <taxon>Bacillati</taxon>
        <taxon>Actinomycetota</taxon>
        <taxon>Actinomycetes</taxon>
        <taxon>Micrococcales</taxon>
        <taxon>Cellulomonadaceae</taxon>
        <taxon>Cellulomonas</taxon>
    </lineage>
</organism>
<dbReference type="EMBL" id="CP101988">
    <property type="protein sequence ID" value="UUI74658.1"/>
    <property type="molecule type" value="Genomic_DNA"/>
</dbReference>